<dbReference type="Gene3D" id="3.40.1190.10">
    <property type="entry name" value="Mur-like, catalytic domain"/>
    <property type="match status" value="1"/>
</dbReference>
<dbReference type="RefSeq" id="WP_042490028.1">
    <property type="nucleotide sequence ID" value="NZ_BBPI01000075.1"/>
</dbReference>
<sequence>MIVASDWAGKRYAVLGLARSGAATVSALLAGGASVVAWDSDPAKREALAPLPFRGGAGGGASPQTVRPEDAPHPNPSPEGEGLVVAPLDDLSGFDALVVSPGVPLNTHPLAAAARAAGVPVIGDIELFAQARRDLPPHKVVGITGTNGKSTTTALVHHILKTAGLPTLMGGNIGLPILGQEPLPEGGVYVLELSSYQIDLTQRLDCDVAVLLNITPDHLDRYDGFAGYAASKARLFAMQSADHVAVIGTGDEASANIAQGLAGRTDDLVAIAASTIDQSRWPALQGPHNAQNAQAAIAVARALGIREDAIEAGLASYASLPHRMQQVATRNGVAFVNDSKATNPESTAPALAAFPRVHWIVGGKRKGDDLDACTAHLDHVVAAYTIGEAAPLFFGLLKDKVPVVEQSGTLEAAVAHAAAAAQPGDTVLLSPACASFDQFRDYEARGDAFRAAVEALA</sequence>
<dbReference type="EC" id="6.3.2.9" evidence="9 10"/>
<keyword evidence="9 10" id="KW-0133">Cell shape</keyword>
<evidence type="ECO:0000313" key="15">
    <source>
        <dbReference type="Proteomes" id="UP000032305"/>
    </source>
</evidence>
<gene>
    <name evidence="9 14" type="primary">murD</name>
    <name evidence="14" type="ORF">SP5_075_00050</name>
</gene>
<organism evidence="14 15">
    <name type="scientific">Sphingomonas parapaucimobilis NBRC 15100</name>
    <dbReference type="NCBI Taxonomy" id="1219049"/>
    <lineage>
        <taxon>Bacteria</taxon>
        <taxon>Pseudomonadati</taxon>
        <taxon>Pseudomonadota</taxon>
        <taxon>Alphaproteobacteria</taxon>
        <taxon>Sphingomonadales</taxon>
        <taxon>Sphingomonadaceae</taxon>
        <taxon>Sphingomonas</taxon>
    </lineage>
</organism>
<keyword evidence="15" id="KW-1185">Reference proteome</keyword>
<comment type="pathway">
    <text evidence="2 9 10">Cell wall biogenesis; peptidoglycan biosynthesis.</text>
</comment>
<evidence type="ECO:0000256" key="11">
    <source>
        <dbReference type="SAM" id="MobiDB-lite"/>
    </source>
</evidence>
<dbReference type="InterPro" id="IPR004101">
    <property type="entry name" value="Mur_ligase_C"/>
</dbReference>
<dbReference type="Pfam" id="PF08245">
    <property type="entry name" value="Mur_ligase_M"/>
    <property type="match status" value="1"/>
</dbReference>
<dbReference type="GO" id="GO:0071555">
    <property type="term" value="P:cell wall organization"/>
    <property type="evidence" value="ECO:0007669"/>
    <property type="project" value="UniProtKB-KW"/>
</dbReference>
<dbReference type="PANTHER" id="PTHR43692:SF1">
    <property type="entry name" value="UDP-N-ACETYLMURAMOYLALANINE--D-GLUTAMATE LIGASE"/>
    <property type="match status" value="1"/>
</dbReference>
<evidence type="ECO:0000256" key="7">
    <source>
        <dbReference type="ARBA" id="ARBA00022840"/>
    </source>
</evidence>
<feature type="domain" description="Mur ligase central" evidence="13">
    <location>
        <begin position="143"/>
        <end position="266"/>
    </location>
</feature>
<dbReference type="SUPFAM" id="SSF53244">
    <property type="entry name" value="MurD-like peptide ligases, peptide-binding domain"/>
    <property type="match status" value="1"/>
</dbReference>
<keyword evidence="6 9" id="KW-0547">Nucleotide-binding</keyword>
<keyword evidence="9 10" id="KW-0961">Cell wall biogenesis/degradation</keyword>
<keyword evidence="7 9" id="KW-0067">ATP-binding</keyword>
<keyword evidence="9 10" id="KW-0573">Peptidoglycan synthesis</keyword>
<feature type="binding site" evidence="9">
    <location>
        <begin position="145"/>
        <end position="151"/>
    </location>
    <ligand>
        <name>ATP</name>
        <dbReference type="ChEBI" id="CHEBI:30616"/>
    </ligand>
</feature>
<keyword evidence="3 9" id="KW-0963">Cytoplasm</keyword>
<keyword evidence="8 9" id="KW-0131">Cell cycle</keyword>
<dbReference type="InterPro" id="IPR036565">
    <property type="entry name" value="Mur-like_cat_sf"/>
</dbReference>
<dbReference type="PANTHER" id="PTHR43692">
    <property type="entry name" value="UDP-N-ACETYLMURAMOYLALANINE--D-GLUTAMATE LIGASE"/>
    <property type="match status" value="1"/>
</dbReference>
<dbReference type="GO" id="GO:0008360">
    <property type="term" value="P:regulation of cell shape"/>
    <property type="evidence" value="ECO:0007669"/>
    <property type="project" value="UniProtKB-KW"/>
</dbReference>
<reference evidence="14 15" key="1">
    <citation type="submission" date="2014-11" db="EMBL/GenBank/DDBJ databases">
        <title>Whole genome shotgun sequence of Sphingomonas parapaucimobilis NBRC 15100.</title>
        <authorList>
            <person name="Katano-Makiyama Y."/>
            <person name="Hosoyama A."/>
            <person name="Hashimoto M."/>
            <person name="Hosoyama Y."/>
            <person name="Noguchi M."/>
            <person name="Numata M."/>
            <person name="Tsuchikane K."/>
            <person name="Hirakata S."/>
            <person name="Uohara A."/>
            <person name="Shimodaira J."/>
            <person name="Ohji S."/>
            <person name="Ichikawa N."/>
            <person name="Kimura A."/>
            <person name="Yamazoe A."/>
            <person name="Fujita N."/>
        </authorList>
    </citation>
    <scope>NUCLEOTIDE SEQUENCE [LARGE SCALE GENOMIC DNA]</scope>
    <source>
        <strain evidence="14 15">NBRC 15100</strain>
    </source>
</reference>
<proteinExistence type="inferred from homology"/>
<dbReference type="Gene3D" id="3.40.50.720">
    <property type="entry name" value="NAD(P)-binding Rossmann-like Domain"/>
    <property type="match status" value="1"/>
</dbReference>
<comment type="subcellular location">
    <subcellularLocation>
        <location evidence="1 9 10">Cytoplasm</location>
    </subcellularLocation>
</comment>
<comment type="function">
    <text evidence="9 10">Cell wall formation. Catalyzes the addition of glutamate to the nucleotide precursor UDP-N-acetylmuramoyl-L-alanine (UMA).</text>
</comment>
<accession>A0A0A1WBA1</accession>
<comment type="catalytic activity">
    <reaction evidence="9 10">
        <text>UDP-N-acetyl-alpha-D-muramoyl-L-alanine + D-glutamate + ATP = UDP-N-acetyl-alpha-D-muramoyl-L-alanyl-D-glutamate + ADP + phosphate + H(+)</text>
        <dbReference type="Rhea" id="RHEA:16429"/>
        <dbReference type="ChEBI" id="CHEBI:15378"/>
        <dbReference type="ChEBI" id="CHEBI:29986"/>
        <dbReference type="ChEBI" id="CHEBI:30616"/>
        <dbReference type="ChEBI" id="CHEBI:43474"/>
        <dbReference type="ChEBI" id="CHEBI:83898"/>
        <dbReference type="ChEBI" id="CHEBI:83900"/>
        <dbReference type="ChEBI" id="CHEBI:456216"/>
        <dbReference type="EC" id="6.3.2.9"/>
    </reaction>
</comment>
<comment type="similarity">
    <text evidence="9">Belongs to the MurCDEF family.</text>
</comment>
<evidence type="ECO:0000256" key="6">
    <source>
        <dbReference type="ARBA" id="ARBA00022741"/>
    </source>
</evidence>
<dbReference type="SUPFAM" id="SSF53623">
    <property type="entry name" value="MurD-like peptide ligases, catalytic domain"/>
    <property type="match status" value="1"/>
</dbReference>
<comment type="caution">
    <text evidence="14">The sequence shown here is derived from an EMBL/GenBank/DDBJ whole genome shotgun (WGS) entry which is preliminary data.</text>
</comment>
<keyword evidence="4 9" id="KW-0436">Ligase</keyword>
<evidence type="ECO:0000256" key="4">
    <source>
        <dbReference type="ARBA" id="ARBA00022598"/>
    </source>
</evidence>
<dbReference type="PROSITE" id="PS01011">
    <property type="entry name" value="FOLYLPOLYGLU_SYNT_1"/>
    <property type="match status" value="1"/>
</dbReference>
<dbReference type="eggNOG" id="COG0771">
    <property type="taxonomic scope" value="Bacteria"/>
</dbReference>
<dbReference type="GO" id="GO:0009252">
    <property type="term" value="P:peptidoglycan biosynthetic process"/>
    <property type="evidence" value="ECO:0007669"/>
    <property type="project" value="UniProtKB-UniRule"/>
</dbReference>
<evidence type="ECO:0000259" key="13">
    <source>
        <dbReference type="Pfam" id="PF08245"/>
    </source>
</evidence>
<dbReference type="GO" id="GO:0051301">
    <property type="term" value="P:cell division"/>
    <property type="evidence" value="ECO:0007669"/>
    <property type="project" value="UniProtKB-KW"/>
</dbReference>
<dbReference type="UniPathway" id="UPA00219"/>
<evidence type="ECO:0000256" key="5">
    <source>
        <dbReference type="ARBA" id="ARBA00022618"/>
    </source>
</evidence>
<protein>
    <recommendedName>
        <fullName evidence="9 10">UDP-N-acetylmuramoylalanine--D-glutamate ligase</fullName>
        <ecNumber evidence="9 10">6.3.2.9</ecNumber>
    </recommendedName>
    <alternativeName>
        <fullName evidence="9">D-glutamic acid-adding enzyme</fullName>
    </alternativeName>
    <alternativeName>
        <fullName evidence="9">UDP-N-acetylmuramoyl-L-alanyl-D-glutamate synthetase</fullName>
    </alternativeName>
</protein>
<dbReference type="SUPFAM" id="SSF51984">
    <property type="entry name" value="MurCD N-terminal domain"/>
    <property type="match status" value="1"/>
</dbReference>
<name>A0A0A1WBA1_9SPHN</name>
<evidence type="ECO:0000256" key="10">
    <source>
        <dbReference type="RuleBase" id="RU003664"/>
    </source>
</evidence>
<evidence type="ECO:0000256" key="2">
    <source>
        <dbReference type="ARBA" id="ARBA00004752"/>
    </source>
</evidence>
<evidence type="ECO:0000256" key="9">
    <source>
        <dbReference type="HAMAP-Rule" id="MF_00639"/>
    </source>
</evidence>
<evidence type="ECO:0000259" key="12">
    <source>
        <dbReference type="Pfam" id="PF02875"/>
    </source>
</evidence>
<dbReference type="HAMAP" id="MF_00639">
    <property type="entry name" value="MurD"/>
    <property type="match status" value="1"/>
</dbReference>
<dbReference type="NCBIfam" id="TIGR01087">
    <property type="entry name" value="murD"/>
    <property type="match status" value="1"/>
</dbReference>
<dbReference type="GO" id="GO:0008764">
    <property type="term" value="F:UDP-N-acetylmuramoylalanine-D-glutamate ligase activity"/>
    <property type="evidence" value="ECO:0007669"/>
    <property type="project" value="UniProtKB-UniRule"/>
</dbReference>
<evidence type="ECO:0000256" key="8">
    <source>
        <dbReference type="ARBA" id="ARBA00023306"/>
    </source>
</evidence>
<dbReference type="InterPro" id="IPR018109">
    <property type="entry name" value="Folylpolyglutamate_synth_CS"/>
</dbReference>
<evidence type="ECO:0000313" key="14">
    <source>
        <dbReference type="EMBL" id="GAM02214.1"/>
    </source>
</evidence>
<feature type="region of interest" description="Disordered" evidence="11">
    <location>
        <begin position="49"/>
        <end position="81"/>
    </location>
</feature>
<feature type="domain" description="Mur ligase C-terminal" evidence="12">
    <location>
        <begin position="322"/>
        <end position="433"/>
    </location>
</feature>
<dbReference type="GO" id="GO:0004326">
    <property type="term" value="F:tetrahydrofolylpolyglutamate synthase activity"/>
    <property type="evidence" value="ECO:0007669"/>
    <property type="project" value="InterPro"/>
</dbReference>
<dbReference type="Pfam" id="PF02875">
    <property type="entry name" value="Mur_ligase_C"/>
    <property type="match status" value="1"/>
</dbReference>
<dbReference type="EMBL" id="BBPI01000075">
    <property type="protein sequence ID" value="GAM02214.1"/>
    <property type="molecule type" value="Genomic_DNA"/>
</dbReference>
<keyword evidence="5 9" id="KW-0132">Cell division</keyword>
<dbReference type="InterPro" id="IPR036615">
    <property type="entry name" value="Mur_ligase_C_dom_sf"/>
</dbReference>
<dbReference type="OrthoDB" id="9809796at2"/>
<evidence type="ECO:0000256" key="3">
    <source>
        <dbReference type="ARBA" id="ARBA00022490"/>
    </source>
</evidence>
<evidence type="ECO:0000256" key="1">
    <source>
        <dbReference type="ARBA" id="ARBA00004496"/>
    </source>
</evidence>
<dbReference type="InterPro" id="IPR013221">
    <property type="entry name" value="Mur_ligase_cen"/>
</dbReference>
<dbReference type="Proteomes" id="UP000032305">
    <property type="component" value="Unassembled WGS sequence"/>
</dbReference>
<dbReference type="GO" id="GO:0005737">
    <property type="term" value="C:cytoplasm"/>
    <property type="evidence" value="ECO:0007669"/>
    <property type="project" value="UniProtKB-SubCell"/>
</dbReference>
<dbReference type="AlphaFoldDB" id="A0A0A1WBA1"/>
<dbReference type="GO" id="GO:0005524">
    <property type="term" value="F:ATP binding"/>
    <property type="evidence" value="ECO:0007669"/>
    <property type="project" value="UniProtKB-UniRule"/>
</dbReference>
<dbReference type="Gene3D" id="3.90.190.20">
    <property type="entry name" value="Mur ligase, C-terminal domain"/>
    <property type="match status" value="1"/>
</dbReference>
<dbReference type="InterPro" id="IPR005762">
    <property type="entry name" value="MurD"/>
</dbReference>